<keyword evidence="7" id="KW-0998">Cell outer membrane</keyword>
<evidence type="ECO:0000256" key="7">
    <source>
        <dbReference type="ARBA" id="ARBA00023237"/>
    </source>
</evidence>
<dbReference type="AlphaFoldDB" id="A0A848G4T6"/>
<dbReference type="GO" id="GO:0015562">
    <property type="term" value="F:efflux transmembrane transporter activity"/>
    <property type="evidence" value="ECO:0007669"/>
    <property type="project" value="InterPro"/>
</dbReference>
<dbReference type="PANTHER" id="PTHR30026:SF20">
    <property type="entry name" value="OUTER MEMBRANE PROTEIN TOLC"/>
    <property type="match status" value="1"/>
</dbReference>
<evidence type="ECO:0000256" key="5">
    <source>
        <dbReference type="ARBA" id="ARBA00022692"/>
    </source>
</evidence>
<dbReference type="Pfam" id="PF02321">
    <property type="entry name" value="OEP"/>
    <property type="match status" value="1"/>
</dbReference>
<keyword evidence="4" id="KW-1134">Transmembrane beta strand</keyword>
<gene>
    <name evidence="10" type="ORF">HHL15_02970</name>
</gene>
<reference evidence="10 11" key="1">
    <citation type="submission" date="2020-04" db="EMBL/GenBank/DDBJ databases">
        <title>Zoogloea sp. G-4-1-14 isolated from soil.</title>
        <authorList>
            <person name="Dahal R.H."/>
        </authorList>
    </citation>
    <scope>NUCLEOTIDE SEQUENCE [LARGE SCALE GENOMIC DNA]</scope>
    <source>
        <strain evidence="10 11">G-4-1-14</strain>
    </source>
</reference>
<dbReference type="InterPro" id="IPR003423">
    <property type="entry name" value="OMP_efflux"/>
</dbReference>
<keyword evidence="11" id="KW-1185">Reference proteome</keyword>
<keyword evidence="5" id="KW-0812">Transmembrane</keyword>
<dbReference type="PROSITE" id="PS51257">
    <property type="entry name" value="PROKAR_LIPOPROTEIN"/>
    <property type="match status" value="1"/>
</dbReference>
<evidence type="ECO:0000256" key="8">
    <source>
        <dbReference type="SAM" id="Coils"/>
    </source>
</evidence>
<sequence length="516" mass="55961">MNKNFSTNPTAVSSRTLLALILAAGLTGCASFTPQALQPSEVLGTAQADKVAQAKDVVPLSGPLSLEEAVARAIKYNAERRLKAMEEAVAAGTFEAGKFDMLPKLVASAGYRYRDKDLLTSSRDLETGALIGARTISSSAEAVTTDLGLSWSLLDFGQSYYAAKQNGDRALIAAERRRKAIHTLVQDVRTAYWRVAAADKLNVSVRATIQEAESALQDARKAEGEMLRSPLEPLRFQRQLLENLRLLEAVEQELSSARIELAALVGLPHTQPISVVEPAGEIQTAWLDAPVDAMETQALAFNPDLRESMYNARIAQEETRRAMLKFFPGLSFNYGIKRSDDAYLVNQSWNEAGVQLSYNLLGLLGLPAQMRLAEAGVALADQKRVATQMVVLTQLHIARLQYANATRQFARADSIAGVDGRIVAHVSNQELAQKQTKLERVSQQTASILSSLRRYQAMSNVQAAASRLQATLGMELSVEGSDTMPLADLTAAVSRSLQSWEAGKLPPAPQAAAPRD</sequence>
<proteinExistence type="inferred from homology"/>
<keyword evidence="6" id="KW-0472">Membrane</keyword>
<name>A0A848G4T6_9RHOO</name>
<feature type="chain" id="PRO_5032334684" evidence="9">
    <location>
        <begin position="33"/>
        <end position="516"/>
    </location>
</feature>
<dbReference type="InterPro" id="IPR051906">
    <property type="entry name" value="TolC-like"/>
</dbReference>
<comment type="caution">
    <text evidence="10">The sequence shown here is derived from an EMBL/GenBank/DDBJ whole genome shotgun (WGS) entry which is preliminary data.</text>
</comment>
<dbReference type="Gene3D" id="1.20.1600.10">
    <property type="entry name" value="Outer membrane efflux proteins (OEP)"/>
    <property type="match status" value="1"/>
</dbReference>
<dbReference type="GO" id="GO:1990281">
    <property type="term" value="C:efflux pump complex"/>
    <property type="evidence" value="ECO:0007669"/>
    <property type="project" value="TreeGrafter"/>
</dbReference>
<evidence type="ECO:0000256" key="2">
    <source>
        <dbReference type="ARBA" id="ARBA00007613"/>
    </source>
</evidence>
<evidence type="ECO:0000256" key="3">
    <source>
        <dbReference type="ARBA" id="ARBA00022448"/>
    </source>
</evidence>
<evidence type="ECO:0000256" key="9">
    <source>
        <dbReference type="SAM" id="SignalP"/>
    </source>
</evidence>
<dbReference type="GO" id="GO:0009279">
    <property type="term" value="C:cell outer membrane"/>
    <property type="evidence" value="ECO:0007669"/>
    <property type="project" value="UniProtKB-SubCell"/>
</dbReference>
<organism evidence="10 11">
    <name type="scientific">Zoogloea dura</name>
    <dbReference type="NCBI Taxonomy" id="2728840"/>
    <lineage>
        <taxon>Bacteria</taxon>
        <taxon>Pseudomonadati</taxon>
        <taxon>Pseudomonadota</taxon>
        <taxon>Betaproteobacteria</taxon>
        <taxon>Rhodocyclales</taxon>
        <taxon>Zoogloeaceae</taxon>
        <taxon>Zoogloea</taxon>
    </lineage>
</organism>
<dbReference type="SUPFAM" id="SSF56954">
    <property type="entry name" value="Outer membrane efflux proteins (OEP)"/>
    <property type="match status" value="1"/>
</dbReference>
<keyword evidence="8" id="KW-0175">Coiled coil</keyword>
<keyword evidence="9" id="KW-0732">Signal</keyword>
<feature type="coiled-coil region" evidence="8">
    <location>
        <begin position="202"/>
        <end position="267"/>
    </location>
</feature>
<evidence type="ECO:0000256" key="6">
    <source>
        <dbReference type="ARBA" id="ARBA00023136"/>
    </source>
</evidence>
<dbReference type="GO" id="GO:0015288">
    <property type="term" value="F:porin activity"/>
    <property type="evidence" value="ECO:0007669"/>
    <property type="project" value="TreeGrafter"/>
</dbReference>
<comment type="similarity">
    <text evidence="2">Belongs to the outer membrane factor (OMF) (TC 1.B.17) family.</text>
</comment>
<dbReference type="Proteomes" id="UP000580043">
    <property type="component" value="Unassembled WGS sequence"/>
</dbReference>
<feature type="signal peptide" evidence="9">
    <location>
        <begin position="1"/>
        <end position="32"/>
    </location>
</feature>
<comment type="subcellular location">
    <subcellularLocation>
        <location evidence="1">Cell outer membrane</location>
    </subcellularLocation>
</comment>
<dbReference type="EMBL" id="JABBGA010000002">
    <property type="protein sequence ID" value="NML24691.1"/>
    <property type="molecule type" value="Genomic_DNA"/>
</dbReference>
<dbReference type="PANTHER" id="PTHR30026">
    <property type="entry name" value="OUTER MEMBRANE PROTEIN TOLC"/>
    <property type="match status" value="1"/>
</dbReference>
<evidence type="ECO:0000256" key="4">
    <source>
        <dbReference type="ARBA" id="ARBA00022452"/>
    </source>
</evidence>
<evidence type="ECO:0000313" key="10">
    <source>
        <dbReference type="EMBL" id="NML24691.1"/>
    </source>
</evidence>
<evidence type="ECO:0000313" key="11">
    <source>
        <dbReference type="Proteomes" id="UP000580043"/>
    </source>
</evidence>
<evidence type="ECO:0000256" key="1">
    <source>
        <dbReference type="ARBA" id="ARBA00004442"/>
    </source>
</evidence>
<dbReference type="RefSeq" id="WP_169144348.1">
    <property type="nucleotide sequence ID" value="NZ_JABBGA010000002.1"/>
</dbReference>
<keyword evidence="3" id="KW-0813">Transport</keyword>
<accession>A0A848G4T6</accession>
<protein>
    <submittedName>
        <fullName evidence="10">TolC family protein</fullName>
    </submittedName>
</protein>